<organism evidence="4 5">
    <name type="scientific">Symbiodinium necroappetens</name>
    <dbReference type="NCBI Taxonomy" id="1628268"/>
    <lineage>
        <taxon>Eukaryota</taxon>
        <taxon>Sar</taxon>
        <taxon>Alveolata</taxon>
        <taxon>Dinophyceae</taxon>
        <taxon>Suessiales</taxon>
        <taxon>Symbiodiniaceae</taxon>
        <taxon>Symbiodinium</taxon>
    </lineage>
</organism>
<dbReference type="AlphaFoldDB" id="A0A812SEP4"/>
<feature type="transmembrane region" description="Helical" evidence="2">
    <location>
        <begin position="303"/>
        <end position="321"/>
    </location>
</feature>
<dbReference type="Proteomes" id="UP000601435">
    <property type="component" value="Unassembled WGS sequence"/>
</dbReference>
<protein>
    <submittedName>
        <fullName evidence="4">Uncharacterized protein</fullName>
    </submittedName>
</protein>
<feature type="chain" id="PRO_5032367817" evidence="3">
    <location>
        <begin position="22"/>
        <end position="618"/>
    </location>
</feature>
<evidence type="ECO:0000313" key="5">
    <source>
        <dbReference type="Proteomes" id="UP000601435"/>
    </source>
</evidence>
<keyword evidence="5" id="KW-1185">Reference proteome</keyword>
<keyword evidence="2" id="KW-0812">Transmembrane</keyword>
<sequence length="618" mass="67399">MPPAQWIGIMTLACLFQGVWRDWPELHTARRLAKRDVPLSEAEKSVDVDAYSVSDQQRDDGKPKQEAEKATEPGEGSHKVDPNQGRDEQKGKGGTGKKSMLTDLIDPATLQPYYFIPISSCVFILLQSAILGFDVRLQRDQDGDGWYGWLKAGAKNAGLVAFIGMALVTWWRDTSEFLAAPTETIADKVSAVFVIGFTSPNMKAAWGAFATVWAQSPANVFPRSACHRKPNYDTIPLIGGGQIPLQPFTAGWMQPLKWAYLMVLLPYHYLSGTLFTICVGSCKCIQGCFTIKFFCFVLKAECCWLLWLLLSVCSLGIWSHARESAGFWWQSIWPLLVTGLLQLWAVLVGEVALGCYVCFLSLRGQLGGMTIPEAFMARTFSDFGDLDPQELEEIFMLQPPYLRDALPYSRALPQDSDLENAKTADDAPGAPAAPVSPETCAPGASVTSLETATPESQGEGSSETSPGEAAGSQEATPPQSAGAATPESEVAGCPETTPAGANSHEADAPDAEPAGSAETDKPSFYSGEKVRAVLRIRWVAVAIHSQLNLVFTQISVILQARMFLECSTAQDVIDAYKTTVSERQIATYVHYLVTLAESTHQLVNAPICRLFYTIWNLL</sequence>
<evidence type="ECO:0000313" key="4">
    <source>
        <dbReference type="EMBL" id="CAE7472079.1"/>
    </source>
</evidence>
<feature type="region of interest" description="Disordered" evidence="1">
    <location>
        <begin position="39"/>
        <end position="98"/>
    </location>
</feature>
<comment type="caution">
    <text evidence="4">The sequence shown here is derived from an EMBL/GenBank/DDBJ whole genome shotgun (WGS) entry which is preliminary data.</text>
</comment>
<keyword evidence="3" id="KW-0732">Signal</keyword>
<dbReference type="EMBL" id="CAJNJA010021241">
    <property type="protein sequence ID" value="CAE7472079.1"/>
    <property type="molecule type" value="Genomic_DNA"/>
</dbReference>
<feature type="transmembrane region" description="Helical" evidence="2">
    <location>
        <begin position="341"/>
        <end position="362"/>
    </location>
</feature>
<feature type="region of interest" description="Disordered" evidence="1">
    <location>
        <begin position="419"/>
        <end position="522"/>
    </location>
</feature>
<feature type="transmembrane region" description="Helical" evidence="2">
    <location>
        <begin position="154"/>
        <end position="171"/>
    </location>
</feature>
<dbReference type="OrthoDB" id="10650222at2759"/>
<gene>
    <name evidence="4" type="ORF">SNEC2469_LOCUS13306</name>
</gene>
<keyword evidence="2" id="KW-1133">Transmembrane helix</keyword>
<evidence type="ECO:0000256" key="1">
    <source>
        <dbReference type="SAM" id="MobiDB-lite"/>
    </source>
</evidence>
<feature type="compositionally biased region" description="Polar residues" evidence="1">
    <location>
        <begin position="445"/>
        <end position="465"/>
    </location>
</feature>
<accession>A0A812SEP4</accession>
<proteinExistence type="predicted"/>
<feature type="compositionally biased region" description="Basic and acidic residues" evidence="1">
    <location>
        <begin position="56"/>
        <end position="91"/>
    </location>
</feature>
<feature type="transmembrane region" description="Helical" evidence="2">
    <location>
        <begin position="113"/>
        <end position="133"/>
    </location>
</feature>
<name>A0A812SEP4_9DINO</name>
<keyword evidence="2" id="KW-0472">Membrane</keyword>
<reference evidence="4" key="1">
    <citation type="submission" date="2021-02" db="EMBL/GenBank/DDBJ databases">
        <authorList>
            <person name="Dougan E. K."/>
            <person name="Rhodes N."/>
            <person name="Thang M."/>
            <person name="Chan C."/>
        </authorList>
    </citation>
    <scope>NUCLEOTIDE SEQUENCE</scope>
</reference>
<feature type="transmembrane region" description="Helical" evidence="2">
    <location>
        <begin position="258"/>
        <end position="282"/>
    </location>
</feature>
<feature type="signal peptide" evidence="3">
    <location>
        <begin position="1"/>
        <end position="21"/>
    </location>
</feature>
<evidence type="ECO:0000256" key="2">
    <source>
        <dbReference type="SAM" id="Phobius"/>
    </source>
</evidence>
<evidence type="ECO:0000256" key="3">
    <source>
        <dbReference type="SAM" id="SignalP"/>
    </source>
</evidence>